<dbReference type="InterPro" id="IPR013424">
    <property type="entry name" value="Ice-binding_C"/>
</dbReference>
<proteinExistence type="predicted"/>
<dbReference type="NCBIfam" id="TIGR02595">
    <property type="entry name" value="PEP_CTERM"/>
    <property type="match status" value="1"/>
</dbReference>
<keyword evidence="1" id="KW-0732">Signal</keyword>
<dbReference type="Proteomes" id="UP001228044">
    <property type="component" value="Unassembled WGS sequence"/>
</dbReference>
<dbReference type="EMBL" id="JAUHHC010000005">
    <property type="protein sequence ID" value="MDN3922116.1"/>
    <property type="molecule type" value="Genomic_DNA"/>
</dbReference>
<dbReference type="SUPFAM" id="SSF49384">
    <property type="entry name" value="Carbohydrate-binding domain"/>
    <property type="match status" value="1"/>
</dbReference>
<gene>
    <name evidence="2" type="ORF">QWJ38_17635</name>
</gene>
<reference evidence="2 3" key="1">
    <citation type="submission" date="2023-06" db="EMBL/GenBank/DDBJ databases">
        <title>Pelomonas sp. PFR6 16S ribosomal RNA gene Genome sequencing and assembly.</title>
        <authorList>
            <person name="Woo H."/>
        </authorList>
    </citation>
    <scope>NUCLEOTIDE SEQUENCE [LARGE SCALE GENOMIC DNA]</scope>
    <source>
        <strain evidence="2 3">PFR6</strain>
    </source>
</reference>
<keyword evidence="3" id="KW-1185">Reference proteome</keyword>
<sequence length="186" mass="18726">MRTNSTKKLLAALSMAGACAAAGAAGNLVLAPASSSVGLPEAFSLKVMGSAFTDDLVGGGFNVSFDASKLSLTSVTINTALWEFAPLTGTIDNVAGTLSGVAFNSFLNTPTGNFEAATLNFSSKAAGSSMVSLNASPTFPFANLAAEQVDVSFGSAQVTAVPEPATALSMLLGLGLLPLLSRRRIC</sequence>
<dbReference type="InterPro" id="IPR008965">
    <property type="entry name" value="CBM2/CBM3_carb-bd_dom_sf"/>
</dbReference>
<evidence type="ECO:0000313" key="2">
    <source>
        <dbReference type="EMBL" id="MDN3922116.1"/>
    </source>
</evidence>
<comment type="caution">
    <text evidence="2">The sequence shown here is derived from an EMBL/GenBank/DDBJ whole genome shotgun (WGS) entry which is preliminary data.</text>
</comment>
<dbReference type="Gene3D" id="2.60.40.680">
    <property type="match status" value="1"/>
</dbReference>
<evidence type="ECO:0000313" key="3">
    <source>
        <dbReference type="Proteomes" id="UP001228044"/>
    </source>
</evidence>
<organism evidence="2 3">
    <name type="scientific">Roseateles violae</name>
    <dbReference type="NCBI Taxonomy" id="3058042"/>
    <lineage>
        <taxon>Bacteria</taxon>
        <taxon>Pseudomonadati</taxon>
        <taxon>Pseudomonadota</taxon>
        <taxon>Betaproteobacteria</taxon>
        <taxon>Burkholderiales</taxon>
        <taxon>Sphaerotilaceae</taxon>
        <taxon>Roseateles</taxon>
    </lineage>
</organism>
<feature type="signal peptide" evidence="1">
    <location>
        <begin position="1"/>
        <end position="24"/>
    </location>
</feature>
<name>A0ABT8DVK9_9BURK</name>
<dbReference type="CDD" id="cd08547">
    <property type="entry name" value="Type_II_cohesin"/>
    <property type="match status" value="1"/>
</dbReference>
<accession>A0ABT8DVK9</accession>
<evidence type="ECO:0000256" key="1">
    <source>
        <dbReference type="SAM" id="SignalP"/>
    </source>
</evidence>
<dbReference type="RefSeq" id="WP_290360432.1">
    <property type="nucleotide sequence ID" value="NZ_JAUHHC010000005.1"/>
</dbReference>
<dbReference type="PROSITE" id="PS51257">
    <property type="entry name" value="PROKAR_LIPOPROTEIN"/>
    <property type="match status" value="1"/>
</dbReference>
<protein>
    <submittedName>
        <fullName evidence="2">Cohesin domain-containing protein</fullName>
    </submittedName>
</protein>
<feature type="chain" id="PRO_5046351969" evidence="1">
    <location>
        <begin position="25"/>
        <end position="186"/>
    </location>
</feature>